<dbReference type="GO" id="GO:0046914">
    <property type="term" value="F:transition metal ion binding"/>
    <property type="evidence" value="ECO:0007669"/>
    <property type="project" value="TreeGrafter"/>
</dbReference>
<keyword evidence="1" id="KW-0813">Transport</keyword>
<feature type="domain" description="CzcB-like C-terminal circularly permuted SH3-like" evidence="7">
    <location>
        <begin position="382"/>
        <end position="442"/>
    </location>
</feature>
<feature type="compositionally biased region" description="Low complexity" evidence="2">
    <location>
        <begin position="456"/>
        <end position="467"/>
    </location>
</feature>
<feature type="domain" description="CusB-like barrel-sandwich hybrid" evidence="5">
    <location>
        <begin position="181"/>
        <end position="295"/>
    </location>
</feature>
<dbReference type="Pfam" id="PF25919">
    <property type="entry name" value="BSH_CusB"/>
    <property type="match status" value="1"/>
</dbReference>
<dbReference type="PANTHER" id="PTHR30097">
    <property type="entry name" value="CATION EFFLUX SYSTEM PROTEIN CUSB"/>
    <property type="match status" value="1"/>
</dbReference>
<dbReference type="GO" id="GO:0060003">
    <property type="term" value="P:copper ion export"/>
    <property type="evidence" value="ECO:0007669"/>
    <property type="project" value="TreeGrafter"/>
</dbReference>
<dbReference type="InterPro" id="IPR051909">
    <property type="entry name" value="MFP_Cation_Efflux"/>
</dbReference>
<feature type="domain" description="CusB-like three alpha-helical bundle" evidence="4">
    <location>
        <begin position="216"/>
        <end position="262"/>
    </location>
</feature>
<evidence type="ECO:0000256" key="1">
    <source>
        <dbReference type="ARBA" id="ARBA00022448"/>
    </source>
</evidence>
<dbReference type="InterPro" id="IPR058790">
    <property type="entry name" value="BSH_CusB"/>
</dbReference>
<accession>A0A1I1V0Y9</accession>
<feature type="compositionally biased region" description="Low complexity" evidence="2">
    <location>
        <begin position="554"/>
        <end position="565"/>
    </location>
</feature>
<feature type="region of interest" description="Disordered" evidence="2">
    <location>
        <begin position="456"/>
        <end position="577"/>
    </location>
</feature>
<evidence type="ECO:0000256" key="2">
    <source>
        <dbReference type="SAM" id="MobiDB-lite"/>
    </source>
</evidence>
<dbReference type="STRING" id="54.SAMN02745121_01472"/>
<dbReference type="EMBL" id="FOMX01000004">
    <property type="protein sequence ID" value="SFD76707.1"/>
    <property type="molecule type" value="Genomic_DNA"/>
</dbReference>
<dbReference type="Proteomes" id="UP000199400">
    <property type="component" value="Unassembled WGS sequence"/>
</dbReference>
<reference evidence="9" key="1">
    <citation type="submission" date="2016-10" db="EMBL/GenBank/DDBJ databases">
        <authorList>
            <person name="Varghese N."/>
            <person name="Submissions S."/>
        </authorList>
    </citation>
    <scope>NUCLEOTIDE SEQUENCE [LARGE SCALE GENOMIC DNA]</scope>
    <source>
        <strain evidence="9">ATCC 25963</strain>
    </source>
</reference>
<dbReference type="PANTHER" id="PTHR30097:SF4">
    <property type="entry name" value="SLR6042 PROTEIN"/>
    <property type="match status" value="1"/>
</dbReference>
<dbReference type="OrthoDB" id="9806939at2"/>
<evidence type="ECO:0000313" key="9">
    <source>
        <dbReference type="Proteomes" id="UP000199400"/>
    </source>
</evidence>
<evidence type="ECO:0000259" key="7">
    <source>
        <dbReference type="Pfam" id="PF25975"/>
    </source>
</evidence>
<dbReference type="Pfam" id="PF25954">
    <property type="entry name" value="Beta-barrel_RND_2"/>
    <property type="match status" value="1"/>
</dbReference>
<evidence type="ECO:0000259" key="6">
    <source>
        <dbReference type="Pfam" id="PF25954"/>
    </source>
</evidence>
<proteinExistence type="predicted"/>
<dbReference type="RefSeq" id="WP_096330231.1">
    <property type="nucleotide sequence ID" value="NZ_FOMX01000004.1"/>
</dbReference>
<evidence type="ECO:0000313" key="8">
    <source>
        <dbReference type="EMBL" id="SFD76707.1"/>
    </source>
</evidence>
<dbReference type="Pfam" id="PF25869">
    <property type="entry name" value="3HB_CusB"/>
    <property type="match status" value="1"/>
</dbReference>
<evidence type="ECO:0000259" key="5">
    <source>
        <dbReference type="Pfam" id="PF25919"/>
    </source>
</evidence>
<dbReference type="AlphaFoldDB" id="A0A1I1V0Y9"/>
<evidence type="ECO:0000259" key="4">
    <source>
        <dbReference type="Pfam" id="PF25869"/>
    </source>
</evidence>
<dbReference type="InterPro" id="IPR045800">
    <property type="entry name" value="HMBD"/>
</dbReference>
<gene>
    <name evidence="8" type="ORF">SAMN02745121_01472</name>
</gene>
<dbReference type="Gene3D" id="2.40.30.170">
    <property type="match status" value="1"/>
</dbReference>
<keyword evidence="9" id="KW-1185">Reference proteome</keyword>
<dbReference type="InterPro" id="IPR058791">
    <property type="entry name" value="3HB_CusB"/>
</dbReference>
<dbReference type="Gene3D" id="2.40.50.100">
    <property type="match status" value="1"/>
</dbReference>
<feature type="domain" description="Heavy metal binding" evidence="3">
    <location>
        <begin position="96"/>
        <end position="123"/>
    </location>
</feature>
<evidence type="ECO:0000259" key="3">
    <source>
        <dbReference type="Pfam" id="PF19335"/>
    </source>
</evidence>
<dbReference type="Pfam" id="PF25975">
    <property type="entry name" value="CzcB_C"/>
    <property type="match status" value="1"/>
</dbReference>
<dbReference type="SUPFAM" id="SSF111369">
    <property type="entry name" value="HlyD-like secretion proteins"/>
    <property type="match status" value="1"/>
</dbReference>
<dbReference type="Gene3D" id="2.40.420.20">
    <property type="match status" value="1"/>
</dbReference>
<feature type="domain" description="Heavy metal binding" evidence="3">
    <location>
        <begin position="62"/>
        <end position="87"/>
    </location>
</feature>
<dbReference type="Pfam" id="PF19335">
    <property type="entry name" value="HMBD"/>
    <property type="match status" value="2"/>
</dbReference>
<feature type="compositionally biased region" description="Polar residues" evidence="2">
    <location>
        <begin position="483"/>
        <end position="494"/>
    </location>
</feature>
<dbReference type="InterPro" id="IPR058649">
    <property type="entry name" value="CzcB_C"/>
</dbReference>
<name>A0A1I1V0Y9_9BACT</name>
<protein>
    <submittedName>
        <fullName evidence="8">Membrane fusion protein, Cu(I)/Ag(I) efflux system</fullName>
    </submittedName>
</protein>
<feature type="domain" description="CusB-like beta-barrel" evidence="6">
    <location>
        <begin position="303"/>
        <end position="375"/>
    </location>
</feature>
<dbReference type="GO" id="GO:0030288">
    <property type="term" value="C:outer membrane-bounded periplasmic space"/>
    <property type="evidence" value="ECO:0007669"/>
    <property type="project" value="TreeGrafter"/>
</dbReference>
<dbReference type="InterPro" id="IPR058792">
    <property type="entry name" value="Beta-barrel_RND_2"/>
</dbReference>
<organism evidence="8 9">
    <name type="scientific">Nannocystis exedens</name>
    <dbReference type="NCBI Taxonomy" id="54"/>
    <lineage>
        <taxon>Bacteria</taxon>
        <taxon>Pseudomonadati</taxon>
        <taxon>Myxococcota</taxon>
        <taxon>Polyangia</taxon>
        <taxon>Nannocystales</taxon>
        <taxon>Nannocystaceae</taxon>
        <taxon>Nannocystis</taxon>
    </lineage>
</organism>
<dbReference type="GO" id="GO:0015679">
    <property type="term" value="P:plasma membrane copper ion transport"/>
    <property type="evidence" value="ECO:0007669"/>
    <property type="project" value="TreeGrafter"/>
</dbReference>
<sequence>MLDPHPDDPHSLREGAEAPPPGVALMAGVRWLLLLGTLAAASFSWWSYANAEPVAAQHAPRYRCPMHPQITSHEPGECPICHMALEPIPEDDVETVYRCPMHPQIQQAQPGACPICGMDLEPVAAEAAAVSPDMPAGTAAITLGLDRLQAIGARIVVAAEREFAGELRSAALTEFSEDGAARVHVRAAGFIERIAVAETGVRVRKGQVLAEYYSPEIYQAQAELLAAHSWSGPVVGAARQRLELLGLSSAAVDRILKSGKADRTTPVVAPASGVVVARTAVLGAYVRPEEPLYELREDHALYLVAELPAAQASSIRTGTKGHVRFTSRPQLDRDVAVDLVYPSVAADSRSVRVRMPLDNDDRALVAGMPAVVTFALPSETGVAVPRDAIVDAGSQPYVFVDAGGGRLVPRQVVLGARDAEFVRVREGVTAGERVVAGATFLVDAESRLRAALVPAGTTDGAAAPPHAQHSTSAAHGSQPAPENHSQPSQHGTGNHSQSAPAQPSPAAPSQHAADPHAKHSAAATHSSDPHANHSAAAKRSAEHAHHSAAKQPADAHANHSAANHSAESHSQHAGHAP</sequence>